<sequence>MLDMIAIGLGPFNLSLAALLHPYRNQLDYCFFEQKPTFSWHDGMLLPGTTLQVPFMADLVSMVDPTSPFSFLNYLKQHGRLFKFYFLEKIHIPRQEYNHYCQWVSQQLSRIQYQSQVIAVYPVKDGFAVEVQQAGQRQTYHTRALVLGTGTVPGMPECLKNLMQDYPAQCFHSAEFMQKGAQIQSGRVVVLGAGQSAAEVFQSLFARQLNTQGQPHYQIDWLTRAAGFFPMEYSALGLEHFTPDYSRYFYQLPQSLKDQLVPNQGLFYKGISFGTIGAIYEQLYHRTIAGQPQHVTLSGLSELVQASRQGNRFVLEFEHRQQGRCFELSADYIVSATGYQHRLPAFMQGLDEVLQRDAQQRLQISADYEVTHQGQGRIFVQNAELHTHGIGTPDLGLGAWRAATIINQLLAQPVYELVVDNTFQQFGAAYATAE</sequence>
<dbReference type="Pfam" id="PF13434">
    <property type="entry name" value="Lys_Orn_oxgnase"/>
    <property type="match status" value="1"/>
</dbReference>
<dbReference type="PANTHER" id="PTHR42802:SF1">
    <property type="entry name" value="L-ORNITHINE N(5)-MONOOXYGENASE"/>
    <property type="match status" value="1"/>
</dbReference>
<keyword evidence="7" id="KW-0560">Oxidoreductase</keyword>
<dbReference type="Proteomes" id="UP000192132">
    <property type="component" value="Unassembled WGS sequence"/>
</dbReference>
<evidence type="ECO:0000313" key="8">
    <source>
        <dbReference type="EMBL" id="ONG40504.1"/>
    </source>
</evidence>
<dbReference type="OrthoDB" id="7527071at2"/>
<dbReference type="RefSeq" id="WP_076877915.1">
    <property type="nucleotide sequence ID" value="NZ_MLCN01000017.1"/>
</dbReference>
<comment type="pathway">
    <text evidence="2">Siderophore biosynthesis.</text>
</comment>
<dbReference type="Gene3D" id="3.50.50.60">
    <property type="entry name" value="FAD/NAD(P)-binding domain"/>
    <property type="match status" value="1"/>
</dbReference>
<dbReference type="PANTHER" id="PTHR42802">
    <property type="entry name" value="MONOOXYGENASE"/>
    <property type="match status" value="1"/>
</dbReference>
<dbReference type="GO" id="GO:0016491">
    <property type="term" value="F:oxidoreductase activity"/>
    <property type="evidence" value="ECO:0007669"/>
    <property type="project" value="UniProtKB-KW"/>
</dbReference>
<keyword evidence="5" id="KW-0274">FAD</keyword>
<dbReference type="InterPro" id="IPR036188">
    <property type="entry name" value="FAD/NAD-bd_sf"/>
</dbReference>
<evidence type="ECO:0000256" key="4">
    <source>
        <dbReference type="ARBA" id="ARBA00022630"/>
    </source>
</evidence>
<comment type="similarity">
    <text evidence="3">Belongs to the lysine N(6)-hydroxylase/L-ornithine N(5)-oxygenase family.</text>
</comment>
<accession>A0A1S8CVL9</accession>
<dbReference type="AlphaFoldDB" id="A0A1S8CVL9"/>
<evidence type="ECO:0000256" key="6">
    <source>
        <dbReference type="ARBA" id="ARBA00022857"/>
    </source>
</evidence>
<gene>
    <name evidence="8" type="ORF">BKE30_07050</name>
</gene>
<evidence type="ECO:0000256" key="3">
    <source>
        <dbReference type="ARBA" id="ARBA00007588"/>
    </source>
</evidence>
<evidence type="ECO:0000313" key="9">
    <source>
        <dbReference type="Proteomes" id="UP000192132"/>
    </source>
</evidence>
<comment type="caution">
    <text evidence="8">The sequence shown here is derived from an EMBL/GenBank/DDBJ whole genome shotgun (WGS) entry which is preliminary data.</text>
</comment>
<comment type="cofactor">
    <cofactor evidence="1">
        <name>FAD</name>
        <dbReference type="ChEBI" id="CHEBI:57692"/>
    </cofactor>
</comment>
<proteinExistence type="inferred from homology"/>
<evidence type="ECO:0008006" key="10">
    <source>
        <dbReference type="Google" id="ProtNLM"/>
    </source>
</evidence>
<dbReference type="EMBL" id="MLCN01000017">
    <property type="protein sequence ID" value="ONG40504.1"/>
    <property type="molecule type" value="Genomic_DNA"/>
</dbReference>
<keyword evidence="4" id="KW-0285">Flavoprotein</keyword>
<dbReference type="STRING" id="1907941.BKE30_07050"/>
<evidence type="ECO:0000256" key="7">
    <source>
        <dbReference type="ARBA" id="ARBA00023002"/>
    </source>
</evidence>
<reference evidence="8 9" key="1">
    <citation type="submission" date="2016-10" db="EMBL/GenBank/DDBJ databases">
        <title>Draft Genome sequence of Alkanindiges sp. strain H1.</title>
        <authorList>
            <person name="Subhash Y."/>
            <person name="Lee S."/>
        </authorList>
    </citation>
    <scope>NUCLEOTIDE SEQUENCE [LARGE SCALE GENOMIC DNA]</scope>
    <source>
        <strain evidence="8 9">H1</strain>
    </source>
</reference>
<evidence type="ECO:0000256" key="5">
    <source>
        <dbReference type="ARBA" id="ARBA00022827"/>
    </source>
</evidence>
<keyword evidence="9" id="KW-1185">Reference proteome</keyword>
<organism evidence="8 9">
    <name type="scientific">Alkanindiges hydrocarboniclasticus</name>
    <dbReference type="NCBI Taxonomy" id="1907941"/>
    <lineage>
        <taxon>Bacteria</taxon>
        <taxon>Pseudomonadati</taxon>
        <taxon>Pseudomonadota</taxon>
        <taxon>Gammaproteobacteria</taxon>
        <taxon>Moraxellales</taxon>
        <taxon>Moraxellaceae</taxon>
        <taxon>Alkanindiges</taxon>
    </lineage>
</organism>
<keyword evidence="6" id="KW-0521">NADP</keyword>
<evidence type="ECO:0000256" key="2">
    <source>
        <dbReference type="ARBA" id="ARBA00004924"/>
    </source>
</evidence>
<protein>
    <recommendedName>
        <fullName evidence="10">Ornithine monooxygenase</fullName>
    </recommendedName>
</protein>
<name>A0A1S8CVL9_9GAMM</name>
<evidence type="ECO:0000256" key="1">
    <source>
        <dbReference type="ARBA" id="ARBA00001974"/>
    </source>
</evidence>
<dbReference type="InterPro" id="IPR025700">
    <property type="entry name" value="Lys/Orn_oxygenase"/>
</dbReference>
<dbReference type="SUPFAM" id="SSF51905">
    <property type="entry name" value="FAD/NAD(P)-binding domain"/>
    <property type="match status" value="2"/>
</dbReference>